<evidence type="ECO:0008006" key="3">
    <source>
        <dbReference type="Google" id="ProtNLM"/>
    </source>
</evidence>
<dbReference type="InterPro" id="IPR032801">
    <property type="entry name" value="PXL2A/B/C"/>
</dbReference>
<evidence type="ECO:0000313" key="1">
    <source>
        <dbReference type="EMBL" id="ERN41522.1"/>
    </source>
</evidence>
<dbReference type="eggNOG" id="ENOG502Z81T">
    <property type="taxonomic scope" value="Bacteria"/>
</dbReference>
<reference evidence="1 2" key="1">
    <citation type="submission" date="2013-05" db="EMBL/GenBank/DDBJ databases">
        <title>Draft genome sequence of Rubidibacter lacunae KORDI 51-2.</title>
        <authorList>
            <person name="Choi D.H."/>
            <person name="Noh J.H."/>
            <person name="Kwon K.-K."/>
            <person name="Lee J.-H."/>
            <person name="Ryu J.-Y."/>
        </authorList>
    </citation>
    <scope>NUCLEOTIDE SEQUENCE [LARGE SCALE GENOMIC DNA]</scope>
    <source>
        <strain evidence="1 2">KORDI 51-2</strain>
    </source>
</reference>
<organism evidence="1 2">
    <name type="scientific">Rubidibacter lacunae KORDI 51-2</name>
    <dbReference type="NCBI Taxonomy" id="582515"/>
    <lineage>
        <taxon>Bacteria</taxon>
        <taxon>Bacillati</taxon>
        <taxon>Cyanobacteriota</taxon>
        <taxon>Cyanophyceae</taxon>
        <taxon>Oscillatoriophycideae</taxon>
        <taxon>Chroococcales</taxon>
        <taxon>Aphanothecaceae</taxon>
        <taxon>Rubidibacter</taxon>
    </lineage>
</organism>
<name>U5DKU1_9CHRO</name>
<dbReference type="InParanoid" id="U5DKU1"/>
<protein>
    <recommendedName>
        <fullName evidence="3">AhpC/TSA antioxidant enzyme</fullName>
    </recommendedName>
</protein>
<dbReference type="EMBL" id="ASSJ01000048">
    <property type="protein sequence ID" value="ERN41522.1"/>
    <property type="molecule type" value="Genomic_DNA"/>
</dbReference>
<proteinExistence type="predicted"/>
<dbReference type="Proteomes" id="UP000016960">
    <property type="component" value="Unassembled WGS sequence"/>
</dbReference>
<keyword evidence="2" id="KW-1185">Reference proteome</keyword>
<gene>
    <name evidence="1" type="ORF">KR51_00018820</name>
</gene>
<accession>U5DKU1</accession>
<dbReference type="STRING" id="582515.KR51_00018820"/>
<sequence length="263" mass="29414">MQPYENFAAVLRQRVSDSCVTSLIEGCEAARRLLVLVWPHLGDFDPLEYAWWLQRERDRLLAEGIMVRAVAIGDRAAGQKFCEYTGFPAEWLFVDPKAELHQQLGLYAGLSWKLPGFGAAQNAYLNLVLMCGGLGSPGTLREVLRGYTGDRAAPQLIGDEDIVRAKPLPALSGKTFRVAGGNGFQRPFELATLRLRNMGEVLGNWRTYVPDARYLTQRGGTFLFDANGELVYEHRDRGILGFSATMDRPLAFLETTKLSDRKR</sequence>
<dbReference type="OrthoDB" id="538741at2"/>
<dbReference type="Pfam" id="PF13911">
    <property type="entry name" value="AhpC-TSA_2"/>
    <property type="match status" value="1"/>
</dbReference>
<dbReference type="RefSeq" id="WP_022606774.1">
    <property type="nucleotide sequence ID" value="NZ_ASSJ01000048.1"/>
</dbReference>
<comment type="caution">
    <text evidence="1">The sequence shown here is derived from an EMBL/GenBank/DDBJ whole genome shotgun (WGS) entry which is preliminary data.</text>
</comment>
<dbReference type="AlphaFoldDB" id="U5DKU1"/>
<evidence type="ECO:0000313" key="2">
    <source>
        <dbReference type="Proteomes" id="UP000016960"/>
    </source>
</evidence>
<dbReference type="PATRIC" id="fig|582515.4.peg.2126"/>